<proteinExistence type="predicted"/>
<sequence length="68" mass="7930">VVSFPEGDFFFDHVRQVTDWYKKEKPVKSGTSVSVTYKVLFVRKLWLNVVPGRDLKADIVFHFPQVSD</sequence>
<keyword evidence="2" id="KW-1185">Reference proteome</keyword>
<dbReference type="STRING" id="137246.A0A401TFA5"/>
<dbReference type="Gene3D" id="3.10.20.90">
    <property type="entry name" value="Phosphatidylinositol 3-kinase Catalytic Subunit, Chain A, domain 1"/>
    <property type="match status" value="1"/>
</dbReference>
<reference evidence="1 2" key="1">
    <citation type="journal article" date="2018" name="Nat. Ecol. Evol.">
        <title>Shark genomes provide insights into elasmobranch evolution and the origin of vertebrates.</title>
        <authorList>
            <person name="Hara Y"/>
            <person name="Yamaguchi K"/>
            <person name="Onimaru K"/>
            <person name="Kadota M"/>
            <person name="Koyanagi M"/>
            <person name="Keeley SD"/>
            <person name="Tatsumi K"/>
            <person name="Tanaka K"/>
            <person name="Motone F"/>
            <person name="Kageyama Y"/>
            <person name="Nozu R"/>
            <person name="Adachi N"/>
            <person name="Nishimura O"/>
            <person name="Nakagawa R"/>
            <person name="Tanegashima C"/>
            <person name="Kiyatake I"/>
            <person name="Matsumoto R"/>
            <person name="Murakumo K"/>
            <person name="Nishida K"/>
            <person name="Terakita A"/>
            <person name="Kuratani S"/>
            <person name="Sato K"/>
            <person name="Hyodo S Kuraku.S."/>
        </authorList>
    </citation>
    <scope>NUCLEOTIDE SEQUENCE [LARGE SCALE GENOMIC DNA]</scope>
</reference>
<protein>
    <submittedName>
        <fullName evidence="1">Uncharacterized protein</fullName>
    </submittedName>
</protein>
<accession>A0A401TFA5</accession>
<dbReference type="Proteomes" id="UP000287033">
    <property type="component" value="Unassembled WGS sequence"/>
</dbReference>
<dbReference type="OrthoDB" id="6108017at2759"/>
<gene>
    <name evidence="1" type="ORF">chiPu_0025075</name>
</gene>
<comment type="caution">
    <text evidence="1">The sequence shown here is derived from an EMBL/GenBank/DDBJ whole genome shotgun (WGS) entry which is preliminary data.</text>
</comment>
<dbReference type="EMBL" id="BEZZ01051764">
    <property type="protein sequence ID" value="GCC41295.1"/>
    <property type="molecule type" value="Genomic_DNA"/>
</dbReference>
<organism evidence="1 2">
    <name type="scientific">Chiloscyllium punctatum</name>
    <name type="common">Brownbanded bambooshark</name>
    <name type="synonym">Hemiscyllium punctatum</name>
    <dbReference type="NCBI Taxonomy" id="137246"/>
    <lineage>
        <taxon>Eukaryota</taxon>
        <taxon>Metazoa</taxon>
        <taxon>Chordata</taxon>
        <taxon>Craniata</taxon>
        <taxon>Vertebrata</taxon>
        <taxon>Chondrichthyes</taxon>
        <taxon>Elasmobranchii</taxon>
        <taxon>Galeomorphii</taxon>
        <taxon>Galeoidea</taxon>
        <taxon>Orectolobiformes</taxon>
        <taxon>Hemiscylliidae</taxon>
        <taxon>Chiloscyllium</taxon>
    </lineage>
</organism>
<evidence type="ECO:0000313" key="2">
    <source>
        <dbReference type="Proteomes" id="UP000287033"/>
    </source>
</evidence>
<evidence type="ECO:0000313" key="1">
    <source>
        <dbReference type="EMBL" id="GCC41295.1"/>
    </source>
</evidence>
<name>A0A401TFA5_CHIPU</name>
<feature type="non-terminal residue" evidence="1">
    <location>
        <position position="1"/>
    </location>
</feature>
<dbReference type="AlphaFoldDB" id="A0A401TFA5"/>